<dbReference type="Gene3D" id="3.80.10.10">
    <property type="entry name" value="Ribonuclease Inhibitor"/>
    <property type="match status" value="3"/>
</dbReference>
<comment type="similarity">
    <text evidence="2">Belongs to the RLP family.</text>
</comment>
<dbReference type="OrthoDB" id="849617at2759"/>
<dbReference type="InterPro" id="IPR013210">
    <property type="entry name" value="LRR_N_plant-typ"/>
</dbReference>
<dbReference type="FunFam" id="3.80.10.10:FF:000111">
    <property type="entry name" value="LRR receptor-like serine/threonine-protein kinase ERECTA"/>
    <property type="match status" value="1"/>
</dbReference>
<dbReference type="Pfam" id="PF08263">
    <property type="entry name" value="LRRNT_2"/>
    <property type="match status" value="1"/>
</dbReference>
<evidence type="ECO:0000259" key="14">
    <source>
        <dbReference type="Pfam" id="PF08263"/>
    </source>
</evidence>
<evidence type="ECO:0000313" key="16">
    <source>
        <dbReference type="EMBL" id="OMO61267.1"/>
    </source>
</evidence>
<protein>
    <submittedName>
        <fullName evidence="16">Uncharacterized protein</fullName>
    </submittedName>
</protein>
<keyword evidence="6 13" id="KW-0732">Signal</keyword>
<dbReference type="SMART" id="SM00364">
    <property type="entry name" value="LRR_BAC"/>
    <property type="match status" value="5"/>
</dbReference>
<dbReference type="Pfam" id="PF23598">
    <property type="entry name" value="LRR_14"/>
    <property type="match status" value="1"/>
</dbReference>
<dbReference type="SMART" id="SM00369">
    <property type="entry name" value="LRR_TYP"/>
    <property type="match status" value="8"/>
</dbReference>
<dbReference type="SMART" id="SM00365">
    <property type="entry name" value="LRR_SD22"/>
    <property type="match status" value="7"/>
</dbReference>
<dbReference type="PANTHER" id="PTHR48063">
    <property type="entry name" value="LRR RECEPTOR-LIKE KINASE"/>
    <property type="match status" value="1"/>
</dbReference>
<evidence type="ECO:0000313" key="17">
    <source>
        <dbReference type="Proteomes" id="UP000187203"/>
    </source>
</evidence>
<evidence type="ECO:0000256" key="12">
    <source>
        <dbReference type="SAM" id="Phobius"/>
    </source>
</evidence>
<feature type="domain" description="Leucine-rich repeat-containing N-terminal plant-type" evidence="14">
    <location>
        <begin position="41"/>
        <end position="77"/>
    </location>
</feature>
<organism evidence="16 17">
    <name type="scientific">Corchorus olitorius</name>
    <dbReference type="NCBI Taxonomy" id="93759"/>
    <lineage>
        <taxon>Eukaryota</taxon>
        <taxon>Viridiplantae</taxon>
        <taxon>Streptophyta</taxon>
        <taxon>Embryophyta</taxon>
        <taxon>Tracheophyta</taxon>
        <taxon>Spermatophyta</taxon>
        <taxon>Magnoliopsida</taxon>
        <taxon>eudicotyledons</taxon>
        <taxon>Gunneridae</taxon>
        <taxon>Pentapetalae</taxon>
        <taxon>rosids</taxon>
        <taxon>malvids</taxon>
        <taxon>Malvales</taxon>
        <taxon>Malvaceae</taxon>
        <taxon>Grewioideae</taxon>
        <taxon>Apeibeae</taxon>
        <taxon>Corchorus</taxon>
    </lineage>
</organism>
<dbReference type="Pfam" id="PF13855">
    <property type="entry name" value="LRR_8"/>
    <property type="match status" value="2"/>
</dbReference>
<dbReference type="PROSITE" id="PS51450">
    <property type="entry name" value="LRR"/>
    <property type="match status" value="3"/>
</dbReference>
<keyword evidence="9 12" id="KW-0472">Membrane</keyword>
<dbReference type="STRING" id="93759.A0A1R3GTA0"/>
<evidence type="ECO:0000256" key="4">
    <source>
        <dbReference type="ARBA" id="ARBA00022614"/>
    </source>
</evidence>
<reference evidence="17" key="1">
    <citation type="submission" date="2013-09" db="EMBL/GenBank/DDBJ databases">
        <title>Corchorus olitorius genome sequencing.</title>
        <authorList>
            <person name="Alam M."/>
            <person name="Haque M.S."/>
            <person name="Islam M.S."/>
            <person name="Emdad E.M."/>
            <person name="Islam M.M."/>
            <person name="Ahmed B."/>
            <person name="Halim A."/>
            <person name="Hossen Q.M.M."/>
            <person name="Hossain M.Z."/>
            <person name="Ahmed R."/>
            <person name="Khan M.M."/>
            <person name="Islam R."/>
            <person name="Rashid M.M."/>
            <person name="Khan S.A."/>
            <person name="Rahman M.S."/>
            <person name="Alam M."/>
            <person name="Yahiya A.S."/>
            <person name="Khan M.S."/>
            <person name="Azam M.S."/>
            <person name="Haque T."/>
            <person name="Lashkar M.Z.H."/>
            <person name="Akhand A.I."/>
            <person name="Morshed G."/>
            <person name="Roy S."/>
            <person name="Uddin K.S."/>
            <person name="Rabeya T."/>
            <person name="Hossain A.S."/>
            <person name="Chowdhury A."/>
            <person name="Snigdha A.R."/>
            <person name="Mortoza M.S."/>
            <person name="Matin S.A."/>
            <person name="Hoque S.M.E."/>
            <person name="Islam M.K."/>
            <person name="Roy D.K."/>
            <person name="Haider R."/>
            <person name="Moosa M.M."/>
            <person name="Elias S.M."/>
            <person name="Hasan A.M."/>
            <person name="Jahan S."/>
            <person name="Shafiuddin M."/>
            <person name="Mahmood N."/>
            <person name="Shommy N.S."/>
        </authorList>
    </citation>
    <scope>NUCLEOTIDE SEQUENCE [LARGE SCALE GENOMIC DNA]</scope>
    <source>
        <strain evidence="17">cv. O-4</strain>
    </source>
</reference>
<keyword evidence="8 12" id="KW-1133">Transmembrane helix</keyword>
<dbReference type="GO" id="GO:0005886">
    <property type="term" value="C:plasma membrane"/>
    <property type="evidence" value="ECO:0007669"/>
    <property type="project" value="UniProtKB-SubCell"/>
</dbReference>
<dbReference type="Pfam" id="PF00560">
    <property type="entry name" value="LRR_1"/>
    <property type="match status" value="8"/>
</dbReference>
<evidence type="ECO:0000256" key="6">
    <source>
        <dbReference type="ARBA" id="ARBA00022729"/>
    </source>
</evidence>
<keyword evidence="5 12" id="KW-0812">Transmembrane</keyword>
<evidence type="ECO:0000256" key="1">
    <source>
        <dbReference type="ARBA" id="ARBA00004251"/>
    </source>
</evidence>
<keyword evidence="10" id="KW-0675">Receptor</keyword>
<evidence type="ECO:0000256" key="5">
    <source>
        <dbReference type="ARBA" id="ARBA00022692"/>
    </source>
</evidence>
<keyword evidence="3" id="KW-1003">Cell membrane</keyword>
<comment type="subcellular location">
    <subcellularLocation>
        <location evidence="1">Cell membrane</location>
        <topology evidence="1">Single-pass type I membrane protein</topology>
    </subcellularLocation>
</comment>
<evidence type="ECO:0000259" key="15">
    <source>
        <dbReference type="Pfam" id="PF23598"/>
    </source>
</evidence>
<evidence type="ECO:0000256" key="9">
    <source>
        <dbReference type="ARBA" id="ARBA00023136"/>
    </source>
</evidence>
<dbReference type="FunFam" id="3.80.10.10:FF:000095">
    <property type="entry name" value="LRR receptor-like serine/threonine-protein kinase GSO1"/>
    <property type="match status" value="2"/>
</dbReference>
<feature type="signal peptide" evidence="13">
    <location>
        <begin position="1"/>
        <end position="24"/>
    </location>
</feature>
<feature type="chain" id="PRO_5012210016" evidence="13">
    <location>
        <begin position="25"/>
        <end position="1012"/>
    </location>
</feature>
<dbReference type="InterPro" id="IPR046956">
    <property type="entry name" value="RLP23-like"/>
</dbReference>
<dbReference type="PANTHER" id="PTHR48063:SF101">
    <property type="entry name" value="LRR RECEPTOR-LIKE SERINE_THREONINE-PROTEIN KINASE FLS2"/>
    <property type="match status" value="1"/>
</dbReference>
<keyword evidence="11" id="KW-0325">Glycoprotein</keyword>
<evidence type="ECO:0000256" key="13">
    <source>
        <dbReference type="SAM" id="SignalP"/>
    </source>
</evidence>
<evidence type="ECO:0000256" key="8">
    <source>
        <dbReference type="ARBA" id="ARBA00022989"/>
    </source>
</evidence>
<dbReference type="InterPro" id="IPR001611">
    <property type="entry name" value="Leu-rich_rpt"/>
</dbReference>
<sequence length="1012" mass="113226">MSRKSWSVEILLLLLGLCQSISNANGFKQSAEDSNIRCIEKERHTLLQLRQSLVDDSGRLSSWGSKDCCLWKGVECSNRTNHVIMLDLGNHLSFDDGFDAYDSNQLRGKINPSLFQLQDLRYLDLSGNDFRGGSFPNINGSSLSKLRYLNLQSSGLSSAILYQFGNLSKLQFLDLSSNPYRVSYLYWVQNLSSLRFLNLSFSYLNDAKDWPQLLKLPYLEDLKLTSCSLPKIVSPPVLSLTNSTSSSPISIDLSHNNLTSSMYPLFFNITSKIVDLNLEDNLLEGSIPDFFRNMVSLEHLDLSHNKLGEEIPEFLGNICTLKTLDLSVNYFSRFVPGLSGCIQNSLEILTLFMNPFHDSSILSHVTRFSSLRELDLMYNNLNGSFPSSFRRPSKLTSLNLAGNQLTGSLPDLSKLSSLEYLDISYNRFNGTVTESLGSLSELKQLYASWNSLEGVISEAHFVNLSKLQTLDLSYNLLLFNVSKKWIPPFQLSYISLSFCNLGPHFPKWVQTQKEFHDLDISGAGISGSIPDWFWDLPPYLSSLNLSYNHLTGMLPDLSLRIKAVTGIDLSSNMFEGPLPIFSYNVTSLILSKNRFSGSVSPLCNITAGVLSILDLSDNLLSGELPDCFFHWKDLIVLNLANNNFSGGIPETVGSLLSLETINLHNNSFSGDLPSSLKNCSKLKFLDLSENTFSGRVPAWIGESLSSLIFLSLQANEFNGRIPAKLCLLANLRILDLSQNSLSGKIPLCLHNLTAMIQNGDSYGIIEYFYLASMQNNSFRVGTYVERAWVEWKGNKYQYEKSLGFFRIIDLAGNKLVGEIPDVITRLSELVVLNLSGNSLMGFIPENIGQLKQLQSLDLSNNQLSGQIPDSMSDLNFLSYLNLSYNNLSGKIPMGTQIQTIGASAFVGNQALCGPPIARQCPKMLHDQQPDGHNNKEDIDEFGKWLYAGMGIGFLMAFWGVCGTLLLKPSWRHAYFLLLDKWKDSLYVTFILWGARLEKKFKSLKIQSSWKAQ</sequence>
<dbReference type="FunFam" id="3.80.10.10:FF:001347">
    <property type="entry name" value="LRR receptor-like serine/threonine-protein kinase GSO2"/>
    <property type="match status" value="1"/>
</dbReference>
<dbReference type="InterPro" id="IPR032675">
    <property type="entry name" value="LRR_dom_sf"/>
</dbReference>
<name>A0A1R3GTA0_9ROSI</name>
<dbReference type="AlphaFoldDB" id="A0A1R3GTA0"/>
<comment type="caution">
    <text evidence="16">The sequence shown here is derived from an EMBL/GenBank/DDBJ whole genome shotgun (WGS) entry which is preliminary data.</text>
</comment>
<evidence type="ECO:0000256" key="10">
    <source>
        <dbReference type="ARBA" id="ARBA00023170"/>
    </source>
</evidence>
<evidence type="ECO:0000256" key="11">
    <source>
        <dbReference type="ARBA" id="ARBA00023180"/>
    </source>
</evidence>
<dbReference type="InterPro" id="IPR003591">
    <property type="entry name" value="Leu-rich_rpt_typical-subtyp"/>
</dbReference>
<dbReference type="Proteomes" id="UP000187203">
    <property type="component" value="Unassembled WGS sequence"/>
</dbReference>
<dbReference type="PRINTS" id="PR00019">
    <property type="entry name" value="LEURICHRPT"/>
</dbReference>
<evidence type="ECO:0000256" key="7">
    <source>
        <dbReference type="ARBA" id="ARBA00022737"/>
    </source>
</evidence>
<feature type="domain" description="Disease resistance R13L4/SHOC-2-like LRR" evidence="15">
    <location>
        <begin position="363"/>
        <end position="511"/>
    </location>
</feature>
<keyword evidence="4" id="KW-0433">Leucine-rich repeat</keyword>
<accession>A0A1R3GTA0</accession>
<dbReference type="InterPro" id="IPR055414">
    <property type="entry name" value="LRR_R13L4/SHOC2-like"/>
</dbReference>
<keyword evidence="7" id="KW-0677">Repeat</keyword>
<evidence type="ECO:0000256" key="3">
    <source>
        <dbReference type="ARBA" id="ARBA00022475"/>
    </source>
</evidence>
<feature type="transmembrane region" description="Helical" evidence="12">
    <location>
        <begin position="944"/>
        <end position="966"/>
    </location>
</feature>
<dbReference type="SUPFAM" id="SSF52058">
    <property type="entry name" value="L domain-like"/>
    <property type="match status" value="4"/>
</dbReference>
<gene>
    <name evidence="16" type="ORF">COLO4_33490</name>
</gene>
<dbReference type="EMBL" id="AWUE01021716">
    <property type="protein sequence ID" value="OMO61267.1"/>
    <property type="molecule type" value="Genomic_DNA"/>
</dbReference>
<keyword evidence="17" id="KW-1185">Reference proteome</keyword>
<proteinExistence type="inferred from homology"/>
<evidence type="ECO:0000256" key="2">
    <source>
        <dbReference type="ARBA" id="ARBA00009592"/>
    </source>
</evidence>